<proteinExistence type="inferred from homology"/>
<evidence type="ECO:0000256" key="4">
    <source>
        <dbReference type="ARBA" id="ARBA00010617"/>
    </source>
</evidence>
<keyword evidence="8" id="KW-1133">Transmembrane helix</keyword>
<dbReference type="InterPro" id="IPR050364">
    <property type="entry name" value="Cytochrome_P450_fung"/>
</dbReference>
<reference evidence="16" key="1">
    <citation type="submission" date="2021-02" db="EMBL/GenBank/DDBJ databases">
        <title>Psilocybe cubensis genome.</title>
        <authorList>
            <person name="Mckernan K.J."/>
            <person name="Crawford S."/>
            <person name="Trippe A."/>
            <person name="Kane L.T."/>
            <person name="Mclaughlin S."/>
        </authorList>
    </citation>
    <scope>NUCLEOTIDE SEQUENCE [LARGE SCALE GENOMIC DNA]</scope>
    <source>
        <strain evidence="16">MGC-MH-2018</strain>
    </source>
</reference>
<evidence type="ECO:0000256" key="3">
    <source>
        <dbReference type="ARBA" id="ARBA00005179"/>
    </source>
</evidence>
<dbReference type="InterPro" id="IPR036396">
    <property type="entry name" value="Cyt_P450_sf"/>
</dbReference>
<evidence type="ECO:0008006" key="17">
    <source>
        <dbReference type="Google" id="ProtNLM"/>
    </source>
</evidence>
<sequence>MHWTQFVEETSLLWHHHVTSRSQCHRLASKDVCLDTDLWKTGKKLIGPFMTPNAIKPRIPVVERESLQLLQDLVRSPEVSEPLDLPIICTEFSGYLEHFLKAISPESAPVDLIPLLRYIPARFAPWKGVWKETGLRQRRIYSSFFEDAEREIKSGRRSGNFIETILNRQEELGLSRDLAVYLGGSMLDAGTESTSAIVQSLILCLAQYPDVMKKAQDEIDSYVGDGRLPVPGDIDGLPYVQAVVKEVHRFRTAAPTGLPHAPTHDLEYRGCIIPKGATIMVNVWAILHDPELFECPDTFWPERYLLNPNGTRPGLEKDYTVRTSLHFGSGKRLCPGMHFSNTLMGIVAMRLLWAFNFSPENGSAKPHNTLDIIDGYTEGIAFAPKDLKCKIVPRSQEKIDIITEYYDNQNRKI</sequence>
<evidence type="ECO:0000256" key="5">
    <source>
        <dbReference type="ARBA" id="ARBA00022617"/>
    </source>
</evidence>
<gene>
    <name evidence="16" type="ORF">JR316_012363</name>
</gene>
<evidence type="ECO:0000256" key="9">
    <source>
        <dbReference type="ARBA" id="ARBA00023002"/>
    </source>
</evidence>
<name>A0A8H7XNV4_PSICU</name>
<keyword evidence="6" id="KW-0812">Transmembrane</keyword>
<dbReference type="GO" id="GO:0004497">
    <property type="term" value="F:monooxygenase activity"/>
    <property type="evidence" value="ECO:0007669"/>
    <property type="project" value="UniProtKB-KW"/>
</dbReference>
<dbReference type="AlphaFoldDB" id="A0A8H7XNV4"/>
<evidence type="ECO:0000256" key="10">
    <source>
        <dbReference type="ARBA" id="ARBA00023004"/>
    </source>
</evidence>
<dbReference type="InterPro" id="IPR001128">
    <property type="entry name" value="Cyt_P450"/>
</dbReference>
<keyword evidence="9 15" id="KW-0560">Oxidoreductase</keyword>
<dbReference type="GO" id="GO:0005506">
    <property type="term" value="F:iron ion binding"/>
    <property type="evidence" value="ECO:0007669"/>
    <property type="project" value="InterPro"/>
</dbReference>
<comment type="pathway">
    <text evidence="3">Secondary metabolite biosynthesis.</text>
</comment>
<comment type="subcellular location">
    <subcellularLocation>
        <location evidence="2">Membrane</location>
        <topology evidence="2">Single-pass membrane protein</topology>
    </subcellularLocation>
</comment>
<dbReference type="PANTHER" id="PTHR46300:SF2">
    <property type="entry name" value="CYTOCHROME P450 MONOOXYGENASE ALNH-RELATED"/>
    <property type="match status" value="1"/>
</dbReference>
<accession>A0A8H7XNV4</accession>
<evidence type="ECO:0000256" key="15">
    <source>
        <dbReference type="RuleBase" id="RU000461"/>
    </source>
</evidence>
<evidence type="ECO:0000256" key="2">
    <source>
        <dbReference type="ARBA" id="ARBA00004167"/>
    </source>
</evidence>
<evidence type="ECO:0000256" key="1">
    <source>
        <dbReference type="ARBA" id="ARBA00001971"/>
    </source>
</evidence>
<keyword evidence="5 14" id="KW-0349">Heme</keyword>
<evidence type="ECO:0000256" key="13">
    <source>
        <dbReference type="ARBA" id="ARBA00023180"/>
    </source>
</evidence>
<dbReference type="GO" id="GO:0016705">
    <property type="term" value="F:oxidoreductase activity, acting on paired donors, with incorporation or reduction of molecular oxygen"/>
    <property type="evidence" value="ECO:0007669"/>
    <property type="project" value="InterPro"/>
</dbReference>
<dbReference type="Gene3D" id="1.10.630.10">
    <property type="entry name" value="Cytochrome P450"/>
    <property type="match status" value="1"/>
</dbReference>
<evidence type="ECO:0000256" key="8">
    <source>
        <dbReference type="ARBA" id="ARBA00022989"/>
    </source>
</evidence>
<dbReference type="Pfam" id="PF00067">
    <property type="entry name" value="p450"/>
    <property type="match status" value="1"/>
</dbReference>
<evidence type="ECO:0000313" key="16">
    <source>
        <dbReference type="EMBL" id="KAG5162975.1"/>
    </source>
</evidence>
<dbReference type="PRINTS" id="PR00463">
    <property type="entry name" value="EP450I"/>
</dbReference>
<evidence type="ECO:0000256" key="12">
    <source>
        <dbReference type="ARBA" id="ARBA00023136"/>
    </source>
</evidence>
<keyword evidence="11 15" id="KW-0503">Monooxygenase</keyword>
<keyword evidence="12" id="KW-0472">Membrane</keyword>
<dbReference type="SUPFAM" id="SSF48264">
    <property type="entry name" value="Cytochrome P450"/>
    <property type="match status" value="1"/>
</dbReference>
<evidence type="ECO:0000256" key="11">
    <source>
        <dbReference type="ARBA" id="ARBA00023033"/>
    </source>
</evidence>
<keyword evidence="10 14" id="KW-0408">Iron</keyword>
<comment type="similarity">
    <text evidence="4 15">Belongs to the cytochrome P450 family.</text>
</comment>
<dbReference type="InterPro" id="IPR017972">
    <property type="entry name" value="Cyt_P450_CS"/>
</dbReference>
<comment type="cofactor">
    <cofactor evidence="1 14">
        <name>heme</name>
        <dbReference type="ChEBI" id="CHEBI:30413"/>
    </cofactor>
</comment>
<protein>
    <recommendedName>
        <fullName evidence="17">Cytochrome P450</fullName>
    </recommendedName>
</protein>
<comment type="caution">
    <text evidence="16">The sequence shown here is derived from an EMBL/GenBank/DDBJ whole genome shotgun (WGS) entry which is preliminary data.</text>
</comment>
<dbReference type="EMBL" id="JAFIQS010000017">
    <property type="protein sequence ID" value="KAG5162975.1"/>
    <property type="molecule type" value="Genomic_DNA"/>
</dbReference>
<dbReference type="GO" id="GO:0016020">
    <property type="term" value="C:membrane"/>
    <property type="evidence" value="ECO:0007669"/>
    <property type="project" value="UniProtKB-SubCell"/>
</dbReference>
<evidence type="ECO:0000256" key="14">
    <source>
        <dbReference type="PIRSR" id="PIRSR602401-1"/>
    </source>
</evidence>
<keyword evidence="7 14" id="KW-0479">Metal-binding</keyword>
<feature type="binding site" description="axial binding residue" evidence="14">
    <location>
        <position position="334"/>
    </location>
    <ligand>
        <name>heme</name>
        <dbReference type="ChEBI" id="CHEBI:30413"/>
    </ligand>
    <ligandPart>
        <name>Fe</name>
        <dbReference type="ChEBI" id="CHEBI:18248"/>
    </ligandPart>
</feature>
<organism evidence="16">
    <name type="scientific">Psilocybe cubensis</name>
    <name type="common">Psychedelic mushroom</name>
    <name type="synonym">Stropharia cubensis</name>
    <dbReference type="NCBI Taxonomy" id="181762"/>
    <lineage>
        <taxon>Eukaryota</taxon>
        <taxon>Fungi</taxon>
        <taxon>Dikarya</taxon>
        <taxon>Basidiomycota</taxon>
        <taxon>Agaricomycotina</taxon>
        <taxon>Agaricomycetes</taxon>
        <taxon>Agaricomycetidae</taxon>
        <taxon>Agaricales</taxon>
        <taxon>Agaricineae</taxon>
        <taxon>Strophariaceae</taxon>
        <taxon>Psilocybe</taxon>
    </lineage>
</organism>
<evidence type="ECO:0000256" key="6">
    <source>
        <dbReference type="ARBA" id="ARBA00022692"/>
    </source>
</evidence>
<dbReference type="PANTHER" id="PTHR46300">
    <property type="entry name" value="P450, PUTATIVE (EUROFUNG)-RELATED-RELATED"/>
    <property type="match status" value="1"/>
</dbReference>
<keyword evidence="13" id="KW-0325">Glycoprotein</keyword>
<dbReference type="GO" id="GO:0020037">
    <property type="term" value="F:heme binding"/>
    <property type="evidence" value="ECO:0007669"/>
    <property type="project" value="InterPro"/>
</dbReference>
<dbReference type="InterPro" id="IPR002401">
    <property type="entry name" value="Cyt_P450_E_grp-I"/>
</dbReference>
<evidence type="ECO:0000256" key="7">
    <source>
        <dbReference type="ARBA" id="ARBA00022723"/>
    </source>
</evidence>
<dbReference type="PROSITE" id="PS00086">
    <property type="entry name" value="CYTOCHROME_P450"/>
    <property type="match status" value="1"/>
</dbReference>